<evidence type="ECO:0000259" key="1">
    <source>
        <dbReference type="Pfam" id="PF22917"/>
    </source>
</evidence>
<dbReference type="PANTHER" id="PTHR32487">
    <property type="entry name" value="3-OXO-DELTA(4,5)-STEROID 5-BETA-REDUCTASE"/>
    <property type="match status" value="1"/>
</dbReference>
<dbReference type="InterPro" id="IPR055222">
    <property type="entry name" value="PRISE-like_Rossmann-fold"/>
</dbReference>
<dbReference type="CDD" id="cd08948">
    <property type="entry name" value="5beta-POR_like_SDR_a"/>
    <property type="match status" value="1"/>
</dbReference>
<geneLocation type="plasmid" evidence="2">
    <name>pCAUL01</name>
</geneLocation>
<feature type="domain" description="PRISE-like Rossmann-fold" evidence="1">
    <location>
        <begin position="74"/>
        <end position="360"/>
    </location>
</feature>
<reference evidence="2" key="1">
    <citation type="submission" date="2008-01" db="EMBL/GenBank/DDBJ databases">
        <title>Complete sequence of plasmid1 pCAUL01 of Caulobacter sp. K31.</title>
        <authorList>
            <consortium name="US DOE Joint Genome Institute"/>
            <person name="Copeland A."/>
            <person name="Lucas S."/>
            <person name="Lapidus A."/>
            <person name="Barry K."/>
            <person name="Glavina del Rio T."/>
            <person name="Dalin E."/>
            <person name="Tice H."/>
            <person name="Pitluck S."/>
            <person name="Bruce D."/>
            <person name="Goodwin L."/>
            <person name="Thompson L.S."/>
            <person name="Brettin T."/>
            <person name="Detter J.C."/>
            <person name="Han C."/>
            <person name="Schmutz J."/>
            <person name="Larimer F."/>
            <person name="Land M."/>
            <person name="Hauser L."/>
            <person name="Kyrpides N."/>
            <person name="Kim E."/>
            <person name="Stephens C."/>
            <person name="Richardson P."/>
        </authorList>
    </citation>
    <scope>NUCLEOTIDE SEQUENCE [LARGE SCALE GENOMIC DNA]</scope>
    <source>
        <plasmid evidence="2">K31</plasmid>
        <plasmid evidence="2">pCAUL01</plasmid>
    </source>
</reference>
<accession>B0T985</accession>
<dbReference type="AlphaFoldDB" id="B0T985"/>
<dbReference type="SUPFAM" id="SSF51735">
    <property type="entry name" value="NAD(P)-binding Rossmann-fold domains"/>
    <property type="match status" value="1"/>
</dbReference>
<sequence>MTNQTSSPRRLLVLGGYGVATGGLIEAAVQDPTWSVVTAGRRAAPKTLFSGAPTPHHLRVDLLDRDAVRAAFDGLIDITDVVFGAYLERADPIESVTVNTTLLRNALEGLIEAGARPGHVTLITGAKSYGPHLGAYKTPAKESDPRIMGPLFYSDQEDLLADWARRTNAAWTVLRPDGVFGPSLGSPMNLVNGLGVFAAISKELGLPLRFPGSAATWSSLVQATDTDILGRAALWSLRAPDARGQIFNVVNGDQFRWKHIWADLAEAFDMTTAEPQPMSLSVQMADKGPVWDRIVKRHGLASTPYEQIASWPFLDAVLNLPFDMVQSTIKIRQAGFADCIDSHQSLTRQLSRLRAAKLLP</sequence>
<organism evidence="2">
    <name type="scientific">Caulobacter sp. (strain K31)</name>
    <dbReference type="NCBI Taxonomy" id="366602"/>
    <lineage>
        <taxon>Bacteria</taxon>
        <taxon>Pseudomonadati</taxon>
        <taxon>Pseudomonadota</taxon>
        <taxon>Alphaproteobacteria</taxon>
        <taxon>Caulobacterales</taxon>
        <taxon>Caulobacteraceae</taxon>
        <taxon>Caulobacter</taxon>
    </lineage>
</organism>
<dbReference type="InterPro" id="IPR036291">
    <property type="entry name" value="NAD(P)-bd_dom_sf"/>
</dbReference>
<dbReference type="HOGENOM" id="CLU_030125_0_0_5"/>
<dbReference type="KEGG" id="cak:Caul_5140"/>
<proteinExistence type="predicted"/>
<protein>
    <recommendedName>
        <fullName evidence="1">PRISE-like Rossmann-fold domain-containing protein</fullName>
    </recommendedName>
</protein>
<gene>
    <name evidence="2" type="ordered locus">Caul_5140</name>
</gene>
<name>B0T985_CAUSK</name>
<dbReference type="Pfam" id="PF22917">
    <property type="entry name" value="PRISE"/>
    <property type="match status" value="1"/>
</dbReference>
<dbReference type="PANTHER" id="PTHR32487:SF0">
    <property type="entry name" value="3-OXO-DELTA(4,5)-STEROID 5-BETA-REDUCTASE"/>
    <property type="match status" value="1"/>
</dbReference>
<keyword evidence="2" id="KW-0614">Plasmid</keyword>
<evidence type="ECO:0000313" key="2">
    <source>
        <dbReference type="EMBL" id="ABZ74260.1"/>
    </source>
</evidence>
<dbReference type="Gene3D" id="3.40.50.720">
    <property type="entry name" value="NAD(P)-binding Rossmann-like Domain"/>
    <property type="match status" value="1"/>
</dbReference>
<dbReference type="EMBL" id="CP000928">
    <property type="protein sequence ID" value="ABZ74260.1"/>
    <property type="molecule type" value="Genomic_DNA"/>
</dbReference>